<evidence type="ECO:0000259" key="2">
    <source>
        <dbReference type="PROSITE" id="PS50965"/>
    </source>
</evidence>
<gene>
    <name evidence="3" type="ORF">FYJ65_09225</name>
</gene>
<dbReference type="EMBL" id="VUNA01000030">
    <property type="protein sequence ID" value="MST71482.1"/>
    <property type="molecule type" value="Genomic_DNA"/>
</dbReference>
<evidence type="ECO:0000313" key="4">
    <source>
        <dbReference type="Proteomes" id="UP000469424"/>
    </source>
</evidence>
<feature type="transmembrane region" description="Helical" evidence="1">
    <location>
        <begin position="339"/>
        <end position="362"/>
    </location>
</feature>
<dbReference type="Proteomes" id="UP000469424">
    <property type="component" value="Unassembled WGS sequence"/>
</dbReference>
<keyword evidence="4" id="KW-1185">Reference proteome</keyword>
<dbReference type="PROSITE" id="PS50965">
    <property type="entry name" value="NERD"/>
    <property type="match status" value="1"/>
</dbReference>
<organism evidence="3 4">
    <name type="scientific">Mogibacterium kristiansenii</name>
    <dbReference type="NCBI Taxonomy" id="2606708"/>
    <lineage>
        <taxon>Bacteria</taxon>
        <taxon>Bacillati</taxon>
        <taxon>Bacillota</taxon>
        <taxon>Clostridia</taxon>
        <taxon>Peptostreptococcales</taxon>
        <taxon>Anaerovoracaceae</taxon>
        <taxon>Mogibacterium</taxon>
    </lineage>
</organism>
<keyword evidence="1" id="KW-0812">Transmembrane</keyword>
<accession>A0A6N7X7J3</accession>
<dbReference type="RefSeq" id="WP_154555045.1">
    <property type="nucleotide sequence ID" value="NZ_VUNA01000030.1"/>
</dbReference>
<keyword evidence="1" id="KW-0472">Membrane</keyword>
<proteinExistence type="predicted"/>
<keyword evidence="1" id="KW-1133">Transmembrane helix</keyword>
<evidence type="ECO:0000256" key="1">
    <source>
        <dbReference type="SAM" id="Phobius"/>
    </source>
</evidence>
<comment type="caution">
    <text evidence="3">The sequence shown here is derived from an EMBL/GenBank/DDBJ whole genome shotgun (WGS) entry which is preliminary data.</text>
</comment>
<dbReference type="InterPro" id="IPR011528">
    <property type="entry name" value="NERD"/>
</dbReference>
<feature type="domain" description="NERD" evidence="2">
    <location>
        <begin position="96"/>
        <end position="219"/>
    </location>
</feature>
<sequence>MTSNITEKLISDMESTGILTTNEMTFYEYSEGLKGFQDIAVKMVMKDDSEDGMRLDEAIFRMESLARKKGLSQDTIIRKGINALRTVNRELSISMSGIRGERLVARTLEFISRPEAKVYRNVYVTNGIDETELDAVVVTNEGIIILEVKKTKDDLTITEDGRLIHSGDECYEKKPLGEKMELKRRLLKEAIEESLADDAINMPVVVDSYIVFSTPKELRIHVTDNYHQEKWCFRTGINQRIDNYHGNVIYSDLQLEQIANKISEMEANKKRFQFSVDFDTVRRDFANAITALELIDDNAQEERQTSTKHITDEKEHQRVNVISREKIKKNLQKVAQFQLAGSIASCILVGGIVAIASGGAVFRR</sequence>
<evidence type="ECO:0000313" key="3">
    <source>
        <dbReference type="EMBL" id="MST71482.1"/>
    </source>
</evidence>
<reference evidence="3 4" key="1">
    <citation type="submission" date="2019-08" db="EMBL/GenBank/DDBJ databases">
        <title>In-depth cultivation of the pig gut microbiome towards novel bacterial diversity and tailored functional studies.</title>
        <authorList>
            <person name="Wylensek D."/>
            <person name="Hitch T.C.A."/>
            <person name="Clavel T."/>
        </authorList>
    </citation>
    <scope>NUCLEOTIDE SEQUENCE [LARGE SCALE GENOMIC DNA]</scope>
    <source>
        <strain evidence="3 4">WCA-MUC-591-APC-4B</strain>
    </source>
</reference>
<dbReference type="Pfam" id="PF08378">
    <property type="entry name" value="NERD"/>
    <property type="match status" value="1"/>
</dbReference>
<protein>
    <recommendedName>
        <fullName evidence="2">NERD domain-containing protein</fullName>
    </recommendedName>
</protein>
<name>A0A6N7X7J3_9FIRM</name>
<dbReference type="AlphaFoldDB" id="A0A6N7X7J3"/>